<keyword evidence="1" id="KW-1133">Transmembrane helix</keyword>
<evidence type="ECO:0000313" key="2">
    <source>
        <dbReference type="EMBL" id="KAJ0390789.1"/>
    </source>
</evidence>
<organism evidence="2 3">
    <name type="scientific">Pythium insidiosum</name>
    <name type="common">Pythiosis disease agent</name>
    <dbReference type="NCBI Taxonomy" id="114742"/>
    <lineage>
        <taxon>Eukaryota</taxon>
        <taxon>Sar</taxon>
        <taxon>Stramenopiles</taxon>
        <taxon>Oomycota</taxon>
        <taxon>Peronosporomycetes</taxon>
        <taxon>Pythiales</taxon>
        <taxon>Pythiaceae</taxon>
        <taxon>Pythium</taxon>
    </lineage>
</organism>
<keyword evidence="1" id="KW-0472">Membrane</keyword>
<keyword evidence="3" id="KW-1185">Reference proteome</keyword>
<gene>
    <name evidence="2" type="ORF">P43SY_011786</name>
</gene>
<evidence type="ECO:0000313" key="3">
    <source>
        <dbReference type="Proteomes" id="UP001209570"/>
    </source>
</evidence>
<reference evidence="2" key="1">
    <citation type="submission" date="2021-12" db="EMBL/GenBank/DDBJ databases">
        <title>Prjna785345.</title>
        <authorList>
            <person name="Rujirawat T."/>
            <person name="Krajaejun T."/>
        </authorList>
    </citation>
    <scope>NUCLEOTIDE SEQUENCE</scope>
    <source>
        <strain evidence="2">Pi057C3</strain>
    </source>
</reference>
<dbReference type="EMBL" id="JAKCXM010001618">
    <property type="protein sequence ID" value="KAJ0390789.1"/>
    <property type="molecule type" value="Genomic_DNA"/>
</dbReference>
<sequence>MKRRAMTLVLDGILDLLTATGVPALIMLSFYKDYDSELGGFPAEQWYDDKWFALTISELEILLVSSWADLASRIVFSIAQLPR</sequence>
<name>A0AAD5L932_PYTIN</name>
<dbReference type="AlphaFoldDB" id="A0AAD5L932"/>
<dbReference type="Proteomes" id="UP001209570">
    <property type="component" value="Unassembled WGS sequence"/>
</dbReference>
<feature type="transmembrane region" description="Helical" evidence="1">
    <location>
        <begin position="12"/>
        <end position="31"/>
    </location>
</feature>
<protein>
    <submittedName>
        <fullName evidence="2">Uncharacterized protein</fullName>
    </submittedName>
</protein>
<accession>A0AAD5L932</accession>
<evidence type="ECO:0000256" key="1">
    <source>
        <dbReference type="SAM" id="Phobius"/>
    </source>
</evidence>
<proteinExistence type="predicted"/>
<comment type="caution">
    <text evidence="2">The sequence shown here is derived from an EMBL/GenBank/DDBJ whole genome shotgun (WGS) entry which is preliminary data.</text>
</comment>
<keyword evidence="1" id="KW-0812">Transmembrane</keyword>